<protein>
    <submittedName>
        <fullName evidence="1">Uncharacterized protein</fullName>
    </submittedName>
</protein>
<evidence type="ECO:0000313" key="2">
    <source>
        <dbReference type="Proteomes" id="UP001060085"/>
    </source>
</evidence>
<organism evidence="1 2">
    <name type="scientific">Catharanthus roseus</name>
    <name type="common">Madagascar periwinkle</name>
    <name type="synonym">Vinca rosea</name>
    <dbReference type="NCBI Taxonomy" id="4058"/>
    <lineage>
        <taxon>Eukaryota</taxon>
        <taxon>Viridiplantae</taxon>
        <taxon>Streptophyta</taxon>
        <taxon>Embryophyta</taxon>
        <taxon>Tracheophyta</taxon>
        <taxon>Spermatophyta</taxon>
        <taxon>Magnoliopsida</taxon>
        <taxon>eudicotyledons</taxon>
        <taxon>Gunneridae</taxon>
        <taxon>Pentapetalae</taxon>
        <taxon>asterids</taxon>
        <taxon>lamiids</taxon>
        <taxon>Gentianales</taxon>
        <taxon>Apocynaceae</taxon>
        <taxon>Rauvolfioideae</taxon>
        <taxon>Vinceae</taxon>
        <taxon>Catharanthinae</taxon>
        <taxon>Catharanthus</taxon>
    </lineage>
</organism>
<evidence type="ECO:0000313" key="1">
    <source>
        <dbReference type="EMBL" id="KAI5677556.1"/>
    </source>
</evidence>
<comment type="caution">
    <text evidence="1">The sequence shown here is derived from an EMBL/GenBank/DDBJ whole genome shotgun (WGS) entry which is preliminary data.</text>
</comment>
<reference evidence="2" key="1">
    <citation type="journal article" date="2023" name="Nat. Plants">
        <title>Single-cell RNA sequencing provides a high-resolution roadmap for understanding the multicellular compartmentation of specialized metabolism.</title>
        <authorList>
            <person name="Sun S."/>
            <person name="Shen X."/>
            <person name="Li Y."/>
            <person name="Li Y."/>
            <person name="Wang S."/>
            <person name="Li R."/>
            <person name="Zhang H."/>
            <person name="Shen G."/>
            <person name="Guo B."/>
            <person name="Wei J."/>
            <person name="Xu J."/>
            <person name="St-Pierre B."/>
            <person name="Chen S."/>
            <person name="Sun C."/>
        </authorList>
    </citation>
    <scope>NUCLEOTIDE SEQUENCE [LARGE SCALE GENOMIC DNA]</scope>
</reference>
<proteinExistence type="predicted"/>
<dbReference type="Proteomes" id="UP001060085">
    <property type="component" value="Linkage Group LG02"/>
</dbReference>
<dbReference type="EMBL" id="CM044702">
    <property type="protein sequence ID" value="KAI5677556.1"/>
    <property type="molecule type" value="Genomic_DNA"/>
</dbReference>
<gene>
    <name evidence="1" type="ORF">M9H77_08506</name>
</gene>
<sequence length="144" mass="16864">MEKKMKDGVEVTICQYCKNEFKDDSKTGTTGLKNHIDKYPARKCPSINESFEHKKKKQVQVEKLVDGKVQVRSFTFDPEVSRKELARVIVLHEYPLSIVEHVGFRRFVSRLQPLFHMVSPNTIKKDIMNIYDIEKDRMKSFGID</sequence>
<accession>A0ACC0BY57</accession>
<name>A0ACC0BY57_CATRO</name>
<keyword evidence="2" id="KW-1185">Reference proteome</keyword>